<comment type="caution">
    <text evidence="2">The sequence shown here is derived from an EMBL/GenBank/DDBJ whole genome shotgun (WGS) entry which is preliminary data.</text>
</comment>
<feature type="compositionally biased region" description="Pro residues" evidence="1">
    <location>
        <begin position="152"/>
        <end position="163"/>
    </location>
</feature>
<name>A0A9W6LHU2_9ACTN</name>
<protein>
    <submittedName>
        <fullName evidence="2">Uncharacterized protein</fullName>
    </submittedName>
</protein>
<accession>A0A9W6LHU2</accession>
<feature type="compositionally biased region" description="Acidic residues" evidence="1">
    <location>
        <begin position="19"/>
        <end position="29"/>
    </location>
</feature>
<dbReference type="RefSeq" id="WP_270114634.1">
    <property type="nucleotide sequence ID" value="NZ_BAAAOL010000007.1"/>
</dbReference>
<dbReference type="Proteomes" id="UP001144313">
    <property type="component" value="Unassembled WGS sequence"/>
</dbReference>
<feature type="compositionally biased region" description="Pro residues" evidence="1">
    <location>
        <begin position="110"/>
        <end position="124"/>
    </location>
</feature>
<feature type="region of interest" description="Disordered" evidence="1">
    <location>
        <begin position="1"/>
        <end position="163"/>
    </location>
</feature>
<evidence type="ECO:0000313" key="2">
    <source>
        <dbReference type="EMBL" id="GLI43933.1"/>
    </source>
</evidence>
<evidence type="ECO:0000256" key="1">
    <source>
        <dbReference type="SAM" id="MobiDB-lite"/>
    </source>
</evidence>
<organism evidence="2 3">
    <name type="scientific">Glycomyces algeriensis</name>
    <dbReference type="NCBI Taxonomy" id="256037"/>
    <lineage>
        <taxon>Bacteria</taxon>
        <taxon>Bacillati</taxon>
        <taxon>Actinomycetota</taxon>
        <taxon>Actinomycetes</taxon>
        <taxon>Glycomycetales</taxon>
        <taxon>Glycomycetaceae</taxon>
        <taxon>Glycomyces</taxon>
    </lineage>
</organism>
<sequence>MTDRNQTYDAAEHETFGFVDDEQPNEEGLTDAILDAEGYQEADKPGMTPEEERRGASLEQQLAAEVPEDTGEARERDPGEPVPDEADPLLPVPDDGEPSEPAPGESDPLQPIPGDPNDPDPVPPEPEEAYDPNAPDPTRPESGVPYGVDPNRPLPDEPVPPRP</sequence>
<reference evidence="2" key="1">
    <citation type="submission" date="2022-12" db="EMBL/GenBank/DDBJ databases">
        <title>Reference genome sequencing for broad-spectrum identification of bacterial and archaeal isolates by mass spectrometry.</title>
        <authorList>
            <person name="Sekiguchi Y."/>
            <person name="Tourlousse D.M."/>
        </authorList>
    </citation>
    <scope>NUCLEOTIDE SEQUENCE</scope>
    <source>
        <strain evidence="2">LLR39Z86</strain>
    </source>
</reference>
<keyword evidence="3" id="KW-1185">Reference proteome</keyword>
<proteinExistence type="predicted"/>
<evidence type="ECO:0000313" key="3">
    <source>
        <dbReference type="Proteomes" id="UP001144313"/>
    </source>
</evidence>
<gene>
    <name evidence="2" type="ORF">GALLR39Z86_37830</name>
</gene>
<dbReference type="EMBL" id="BSDT01000001">
    <property type="protein sequence ID" value="GLI43933.1"/>
    <property type="molecule type" value="Genomic_DNA"/>
</dbReference>
<dbReference type="AlphaFoldDB" id="A0A9W6LHU2"/>